<name>A0AA42BXE7_9MYCO</name>
<keyword evidence="2" id="KW-0521">NADP</keyword>
<reference evidence="4" key="2">
    <citation type="submission" date="2020-07" db="EMBL/GenBank/DDBJ databases">
        <authorList>
            <person name="Pettersson B.M.F."/>
            <person name="Behra P.R.K."/>
            <person name="Ramesh M."/>
            <person name="Das S."/>
            <person name="Dasgupta S."/>
            <person name="Kirsebom L.A."/>
        </authorList>
    </citation>
    <scope>NUCLEOTIDE SEQUENCE</scope>
    <source>
        <strain evidence="4">CCUG 55640</strain>
    </source>
</reference>
<organism evidence="4 7">
    <name type="scientific">Mycobacterium alsense</name>
    <dbReference type="NCBI Taxonomy" id="324058"/>
    <lineage>
        <taxon>Bacteria</taxon>
        <taxon>Bacillati</taxon>
        <taxon>Actinomycetota</taxon>
        <taxon>Actinomycetes</taxon>
        <taxon>Mycobacteriales</taxon>
        <taxon>Mycobacteriaceae</taxon>
        <taxon>Mycobacterium</taxon>
    </lineage>
</organism>
<comment type="similarity">
    <text evidence="1">Belongs to the short-chain dehydrogenases/reductases (SDR) family.</text>
</comment>
<proteinExistence type="inferred from homology"/>
<dbReference type="Proteomes" id="UP001141650">
    <property type="component" value="Unassembled WGS sequence"/>
</dbReference>
<keyword evidence="6" id="KW-1185">Reference proteome</keyword>
<accession>A0AA42BXE7</accession>
<evidence type="ECO:0000313" key="4">
    <source>
        <dbReference type="EMBL" id="MCV7377408.1"/>
    </source>
</evidence>
<dbReference type="Pfam" id="PF00106">
    <property type="entry name" value="adh_short"/>
    <property type="match status" value="1"/>
</dbReference>
<dbReference type="PANTHER" id="PTHR24320:SF282">
    <property type="entry name" value="WW DOMAIN-CONTAINING OXIDOREDUCTASE"/>
    <property type="match status" value="1"/>
</dbReference>
<dbReference type="SUPFAM" id="SSF51735">
    <property type="entry name" value="NAD(P)-binding Rossmann-fold domains"/>
    <property type="match status" value="1"/>
</dbReference>
<reference evidence="5 6" key="1">
    <citation type="submission" date="2017-02" db="EMBL/GenBank/DDBJ databases">
        <title>The new phylogeny of genus Mycobacterium.</title>
        <authorList>
            <person name="Tortoli E."/>
            <person name="Trovato A."/>
            <person name="Cirillo D.M."/>
        </authorList>
    </citation>
    <scope>NUCLEOTIDE SEQUENCE [LARGE SCALE GENOMIC DNA]</scope>
    <source>
        <strain evidence="5 6">DSM 45230</strain>
    </source>
</reference>
<dbReference type="InterPro" id="IPR036291">
    <property type="entry name" value="NAD(P)-bd_dom_sf"/>
</dbReference>
<evidence type="ECO:0000313" key="6">
    <source>
        <dbReference type="Proteomes" id="UP000192319"/>
    </source>
</evidence>
<dbReference type="Proteomes" id="UP000192319">
    <property type="component" value="Unassembled WGS sequence"/>
</dbReference>
<dbReference type="PANTHER" id="PTHR24320">
    <property type="entry name" value="RETINOL DEHYDROGENASE"/>
    <property type="match status" value="1"/>
</dbReference>
<dbReference type="InterPro" id="IPR002347">
    <property type="entry name" value="SDR_fam"/>
</dbReference>
<dbReference type="NCBIfam" id="NF004846">
    <property type="entry name" value="PRK06197.1"/>
    <property type="match status" value="1"/>
</dbReference>
<protein>
    <submittedName>
        <fullName evidence="4">SDR family oxidoreductase</fullName>
    </submittedName>
    <submittedName>
        <fullName evidence="5">Short chain dehydrogenase</fullName>
    </submittedName>
</protein>
<comment type="caution">
    <text evidence="4">The sequence shown here is derived from an EMBL/GenBank/DDBJ whole genome shotgun (WGS) entry which is preliminary data.</text>
</comment>
<evidence type="ECO:0000313" key="7">
    <source>
        <dbReference type="Proteomes" id="UP001141650"/>
    </source>
</evidence>
<keyword evidence="3" id="KW-0560">Oxidoreductase</keyword>
<dbReference type="Gene3D" id="3.40.50.720">
    <property type="entry name" value="NAD(P)-binding Rossmann-like Domain"/>
    <property type="match status" value="1"/>
</dbReference>
<dbReference type="NCBIfam" id="NF004513">
    <property type="entry name" value="PRK05854.1"/>
    <property type="match status" value="1"/>
</dbReference>
<evidence type="ECO:0000256" key="1">
    <source>
        <dbReference type="ARBA" id="ARBA00006484"/>
    </source>
</evidence>
<dbReference type="EMBL" id="MVHD01000029">
    <property type="protein sequence ID" value="OQZ89653.1"/>
    <property type="molecule type" value="Genomic_DNA"/>
</dbReference>
<dbReference type="RefSeq" id="WP_083138976.1">
    <property type="nucleotide sequence ID" value="NZ_JACKVH010000005.1"/>
</dbReference>
<dbReference type="CDD" id="cd05327">
    <property type="entry name" value="retinol-DH_like_SDR_c_like"/>
    <property type="match status" value="1"/>
</dbReference>
<evidence type="ECO:0000256" key="3">
    <source>
        <dbReference type="ARBA" id="ARBA00023002"/>
    </source>
</evidence>
<dbReference type="EMBL" id="JACKVH010000005">
    <property type="protein sequence ID" value="MCV7377408.1"/>
    <property type="molecule type" value="Genomic_DNA"/>
</dbReference>
<dbReference type="PRINTS" id="PR00081">
    <property type="entry name" value="GDHRDH"/>
</dbReference>
<dbReference type="AlphaFoldDB" id="A0AA42BXE7"/>
<gene>
    <name evidence="5" type="ORF">BST11_16370</name>
    <name evidence="4" type="ORF">H7K38_01895</name>
</gene>
<reference evidence="4" key="3">
    <citation type="journal article" date="2022" name="BMC Genomics">
        <title>Comparative genome analysis of mycobacteria focusing on tRNA and non-coding RNA.</title>
        <authorList>
            <person name="Behra P.R.K."/>
            <person name="Pettersson B.M.F."/>
            <person name="Ramesh M."/>
            <person name="Das S."/>
            <person name="Dasgupta S."/>
            <person name="Kirsebom L.A."/>
        </authorList>
    </citation>
    <scope>NUCLEOTIDE SEQUENCE</scope>
    <source>
        <strain evidence="4">CCUG 55640</strain>
    </source>
</reference>
<dbReference type="GO" id="GO:0016491">
    <property type="term" value="F:oxidoreductase activity"/>
    <property type="evidence" value="ECO:0007669"/>
    <property type="project" value="UniProtKB-KW"/>
</dbReference>
<sequence>MVKPDLRLEVPDLSGRFAVVTGANSGLGLGLAKRLAAAGADVVMAIRCRTKGEAAIAEIRREAPSAKLAIRHLDLSSLKSVAALGEELAADGRPIDILINNAGVMTPPQRQETRDGFELQFGTNHLGHFALTGHLLPLLRAAGSARVVTVSSIAATQRNLDLGDADTVAGVNARRGYKPMRSYGLAKLAQLMFAIELDRRSRLSDWGLMSNAAHPGLSKTNLLSGASYGRDRPTLQARLTRLTWRLLPFMWLDADEGIKPTLYAAVSGDAHGGTYYGPRGLYETAGGGVTFAGMPRLARSQADMARLWELSEQLTGVTYPR</sequence>
<evidence type="ECO:0000256" key="2">
    <source>
        <dbReference type="ARBA" id="ARBA00022857"/>
    </source>
</evidence>
<evidence type="ECO:0000313" key="5">
    <source>
        <dbReference type="EMBL" id="OQZ89653.1"/>
    </source>
</evidence>